<sequence>MQNALRAVVHDGRIEPLDRLDLPEGTRVLVTVVQEDEGDFWRDASQPSLESVWNNPEDDVYGQLL</sequence>
<dbReference type="AlphaFoldDB" id="A0A6J4LDP3"/>
<organism evidence="1">
    <name type="scientific">uncultured Gemmatimonadota bacterium</name>
    <dbReference type="NCBI Taxonomy" id="203437"/>
    <lineage>
        <taxon>Bacteria</taxon>
        <taxon>Pseudomonadati</taxon>
        <taxon>Gemmatimonadota</taxon>
        <taxon>environmental samples</taxon>
    </lineage>
</organism>
<evidence type="ECO:0000313" key="1">
    <source>
        <dbReference type="EMBL" id="CAA9326158.1"/>
    </source>
</evidence>
<dbReference type="Pfam" id="PF01954">
    <property type="entry name" value="AF2212-like"/>
    <property type="match status" value="1"/>
</dbReference>
<reference evidence="1" key="1">
    <citation type="submission" date="2020-02" db="EMBL/GenBank/DDBJ databases">
        <authorList>
            <person name="Meier V. D."/>
        </authorList>
    </citation>
    <scope>NUCLEOTIDE SEQUENCE</scope>
    <source>
        <strain evidence="1">AVDCRST_MAG68</strain>
    </source>
</reference>
<gene>
    <name evidence="1" type="ORF">AVDCRST_MAG68-2171</name>
</gene>
<dbReference type="InterPro" id="IPR008203">
    <property type="entry name" value="AF2212-like"/>
</dbReference>
<proteinExistence type="predicted"/>
<name>A0A6J4LDP3_9BACT</name>
<evidence type="ECO:0008006" key="2">
    <source>
        <dbReference type="Google" id="ProtNLM"/>
    </source>
</evidence>
<accession>A0A6J4LDP3</accession>
<dbReference type="EMBL" id="CADCTW010000103">
    <property type="protein sequence ID" value="CAA9326158.1"/>
    <property type="molecule type" value="Genomic_DNA"/>
</dbReference>
<protein>
    <recommendedName>
        <fullName evidence="2">DUF104 domain-containing protein</fullName>
    </recommendedName>
</protein>
<dbReference type="SUPFAM" id="SSF141694">
    <property type="entry name" value="AF2212/PG0164-like"/>
    <property type="match status" value="1"/>
</dbReference>